<dbReference type="GO" id="GO:0006805">
    <property type="term" value="P:xenobiotic metabolic process"/>
    <property type="evidence" value="ECO:0007669"/>
    <property type="project" value="TreeGrafter"/>
</dbReference>
<sequence>MLLEFALSLSFLLLLLLLLLQKQQRQLRLSSGRTPPGPGGPPFLGQLPAFFAKALRFGRRFRFHLYLQGLSRRFGPVTAFRLGTQRFVLISGHAALREALIGRGDAFGYRMDTPFFRYLSRKRGLAMSDGPLWAEHRRFAVRAFRRLGLGGPQAEALIEAECRSLLDALADALDGRASAKVDASDLITRAIVNVISQLLFSTRADYSDSELSEYVSHLSTLTHGDFVTLLITCYPWLPIRPMLALSSGARALDRSNNWVLEFMRTRVEAVRAGRLDPNFWTDPDSQPANYVEAYLLEQQRQLRETGSVGTFDDYQLYRSAYDIYLGGTETSANSLRWLLLMAALHPDMQRRCRLEVAAAIGTDWRPVSMADREKLPFTRAFIEETLRLVVPLPLGVNSRVVRATEVLGCTVEPSDFVMLNLFATHRDPEHFPEPERFNPERFIEPESGRCRRLDQAVSFGIGRRACLGEQLAQRELLTLFGSLLSRFRFELGDAEKAEPERLEELMLGSIGLIRAPGDHRLRITRVDWSDEKIDD</sequence>
<name>A0A267GCJ4_9PLAT</name>
<dbReference type="InterPro" id="IPR001128">
    <property type="entry name" value="Cyt_P450"/>
</dbReference>
<accession>A0A267GCJ4</accession>
<dbReference type="EMBL" id="NIVC01000406">
    <property type="protein sequence ID" value="PAA83765.1"/>
    <property type="molecule type" value="Genomic_DNA"/>
</dbReference>
<dbReference type="SUPFAM" id="SSF48264">
    <property type="entry name" value="Cytochrome P450"/>
    <property type="match status" value="1"/>
</dbReference>
<evidence type="ECO:0000256" key="9">
    <source>
        <dbReference type="ARBA" id="ARBA00023002"/>
    </source>
</evidence>
<dbReference type="FunFam" id="1.10.630.10:FF:000238">
    <property type="entry name" value="Cytochrome P450 2A6"/>
    <property type="match status" value="1"/>
</dbReference>
<keyword evidence="17" id="KW-1185">Reference proteome</keyword>
<evidence type="ECO:0000256" key="10">
    <source>
        <dbReference type="ARBA" id="ARBA00023004"/>
    </source>
</evidence>
<dbReference type="GO" id="GO:0020037">
    <property type="term" value="F:heme binding"/>
    <property type="evidence" value="ECO:0007669"/>
    <property type="project" value="InterPro"/>
</dbReference>
<evidence type="ECO:0000256" key="7">
    <source>
        <dbReference type="ARBA" id="ARBA00022824"/>
    </source>
</evidence>
<keyword evidence="5 13" id="KW-0349">Heme</keyword>
<dbReference type="Pfam" id="PF00067">
    <property type="entry name" value="p450"/>
    <property type="match status" value="1"/>
</dbReference>
<dbReference type="InterPro" id="IPR017972">
    <property type="entry name" value="Cyt_P450_CS"/>
</dbReference>
<keyword evidence="6 13" id="KW-0479">Metal-binding</keyword>
<keyword evidence="11 14" id="KW-0503">Monooxygenase</keyword>
<reference evidence="16 17" key="1">
    <citation type="submission" date="2017-06" db="EMBL/GenBank/DDBJ databases">
        <title>A platform for efficient transgenesis in Macrostomum lignano, a flatworm model organism for stem cell research.</title>
        <authorList>
            <person name="Berezikov E."/>
        </authorList>
    </citation>
    <scope>NUCLEOTIDE SEQUENCE [LARGE SCALE GENOMIC DNA]</scope>
    <source>
        <strain evidence="16">DV1</strain>
        <tissue evidence="16">Whole organism</tissue>
    </source>
</reference>
<evidence type="ECO:0000313" key="16">
    <source>
        <dbReference type="EMBL" id="PAA83765.1"/>
    </source>
</evidence>
<keyword evidence="7" id="KW-0256">Endoplasmic reticulum</keyword>
<dbReference type="PRINTS" id="PR00463">
    <property type="entry name" value="EP450I"/>
</dbReference>
<evidence type="ECO:0000256" key="5">
    <source>
        <dbReference type="ARBA" id="ARBA00022617"/>
    </source>
</evidence>
<evidence type="ECO:0000313" key="17">
    <source>
        <dbReference type="Proteomes" id="UP000215902"/>
    </source>
</evidence>
<keyword evidence="10 13" id="KW-0408">Iron</keyword>
<dbReference type="GO" id="GO:0005506">
    <property type="term" value="F:iron ion binding"/>
    <property type="evidence" value="ECO:0007669"/>
    <property type="project" value="InterPro"/>
</dbReference>
<feature type="chain" id="PRO_5013238486" description="Cytochrome P450" evidence="15">
    <location>
        <begin position="26"/>
        <end position="535"/>
    </location>
</feature>
<evidence type="ECO:0000256" key="14">
    <source>
        <dbReference type="RuleBase" id="RU000461"/>
    </source>
</evidence>
<keyword evidence="9 14" id="KW-0560">Oxidoreductase</keyword>
<feature type="signal peptide" evidence="15">
    <location>
        <begin position="1"/>
        <end position="25"/>
    </location>
</feature>
<evidence type="ECO:0000256" key="13">
    <source>
        <dbReference type="PIRSR" id="PIRSR602401-1"/>
    </source>
</evidence>
<dbReference type="GO" id="GO:0008395">
    <property type="term" value="F:steroid hydroxylase activity"/>
    <property type="evidence" value="ECO:0007669"/>
    <property type="project" value="TreeGrafter"/>
</dbReference>
<keyword evidence="15" id="KW-0732">Signal</keyword>
<organism evidence="16 17">
    <name type="scientific">Macrostomum lignano</name>
    <dbReference type="NCBI Taxonomy" id="282301"/>
    <lineage>
        <taxon>Eukaryota</taxon>
        <taxon>Metazoa</taxon>
        <taxon>Spiralia</taxon>
        <taxon>Lophotrochozoa</taxon>
        <taxon>Platyhelminthes</taxon>
        <taxon>Rhabditophora</taxon>
        <taxon>Macrostomorpha</taxon>
        <taxon>Macrostomida</taxon>
        <taxon>Macrostomidae</taxon>
        <taxon>Macrostomum</taxon>
    </lineage>
</organism>
<keyword evidence="12" id="KW-0472">Membrane</keyword>
<dbReference type="STRING" id="282301.A0A267GCJ4"/>
<dbReference type="PROSITE" id="PS00086">
    <property type="entry name" value="CYTOCHROME_P450"/>
    <property type="match status" value="1"/>
</dbReference>
<comment type="subcellular location">
    <subcellularLocation>
        <location evidence="3">Endoplasmic reticulum membrane</location>
        <topology evidence="3">Peripheral membrane protein</topology>
    </subcellularLocation>
    <subcellularLocation>
        <location evidence="2">Microsome membrane</location>
        <topology evidence="2">Peripheral membrane protein</topology>
    </subcellularLocation>
</comment>
<comment type="similarity">
    <text evidence="4 14">Belongs to the cytochrome P450 family.</text>
</comment>
<keyword evidence="8" id="KW-0492">Microsome</keyword>
<evidence type="ECO:0008006" key="18">
    <source>
        <dbReference type="Google" id="ProtNLM"/>
    </source>
</evidence>
<gene>
    <name evidence="16" type="ORF">BOX15_Mlig012961g4</name>
</gene>
<dbReference type="InterPro" id="IPR002401">
    <property type="entry name" value="Cyt_P450_E_grp-I"/>
</dbReference>
<evidence type="ECO:0000256" key="2">
    <source>
        <dbReference type="ARBA" id="ARBA00004174"/>
    </source>
</evidence>
<dbReference type="Gene3D" id="1.10.630.10">
    <property type="entry name" value="Cytochrome P450"/>
    <property type="match status" value="1"/>
</dbReference>
<dbReference type="PANTHER" id="PTHR24300">
    <property type="entry name" value="CYTOCHROME P450 508A4-RELATED"/>
    <property type="match status" value="1"/>
</dbReference>
<evidence type="ECO:0000256" key="11">
    <source>
        <dbReference type="ARBA" id="ARBA00023033"/>
    </source>
</evidence>
<dbReference type="GO" id="GO:0006082">
    <property type="term" value="P:organic acid metabolic process"/>
    <property type="evidence" value="ECO:0007669"/>
    <property type="project" value="TreeGrafter"/>
</dbReference>
<evidence type="ECO:0000256" key="12">
    <source>
        <dbReference type="ARBA" id="ARBA00023136"/>
    </source>
</evidence>
<proteinExistence type="inferred from homology"/>
<feature type="binding site" description="axial binding residue" evidence="13">
    <location>
        <position position="466"/>
    </location>
    <ligand>
        <name>heme</name>
        <dbReference type="ChEBI" id="CHEBI:30413"/>
    </ligand>
    <ligandPart>
        <name>Fe</name>
        <dbReference type="ChEBI" id="CHEBI:18248"/>
    </ligandPart>
</feature>
<dbReference type="InterPro" id="IPR050182">
    <property type="entry name" value="Cytochrome_P450_fam2"/>
</dbReference>
<evidence type="ECO:0000256" key="15">
    <source>
        <dbReference type="SAM" id="SignalP"/>
    </source>
</evidence>
<comment type="caution">
    <text evidence="16">The sequence shown here is derived from an EMBL/GenBank/DDBJ whole genome shotgun (WGS) entry which is preliminary data.</text>
</comment>
<dbReference type="GO" id="GO:0016712">
    <property type="term" value="F:oxidoreductase activity, acting on paired donors, with incorporation or reduction of molecular oxygen, reduced flavin or flavoprotein as one donor, and incorporation of one atom of oxygen"/>
    <property type="evidence" value="ECO:0007669"/>
    <property type="project" value="TreeGrafter"/>
</dbReference>
<dbReference type="InterPro" id="IPR036396">
    <property type="entry name" value="Cyt_P450_sf"/>
</dbReference>
<dbReference type="Proteomes" id="UP000215902">
    <property type="component" value="Unassembled WGS sequence"/>
</dbReference>
<evidence type="ECO:0000256" key="6">
    <source>
        <dbReference type="ARBA" id="ARBA00022723"/>
    </source>
</evidence>
<comment type="cofactor">
    <cofactor evidence="1 13">
        <name>heme</name>
        <dbReference type="ChEBI" id="CHEBI:30413"/>
    </cofactor>
</comment>
<dbReference type="PANTHER" id="PTHR24300:SF397">
    <property type="entry name" value="CYTOCHROME P450 2U1"/>
    <property type="match status" value="1"/>
</dbReference>
<dbReference type="OrthoDB" id="3934656at2759"/>
<dbReference type="PRINTS" id="PR00385">
    <property type="entry name" value="P450"/>
</dbReference>
<dbReference type="AlphaFoldDB" id="A0A267GCJ4"/>
<protein>
    <recommendedName>
        <fullName evidence="18">Cytochrome P450</fullName>
    </recommendedName>
</protein>
<evidence type="ECO:0000256" key="8">
    <source>
        <dbReference type="ARBA" id="ARBA00022848"/>
    </source>
</evidence>
<evidence type="ECO:0000256" key="1">
    <source>
        <dbReference type="ARBA" id="ARBA00001971"/>
    </source>
</evidence>
<evidence type="ECO:0000256" key="3">
    <source>
        <dbReference type="ARBA" id="ARBA00004406"/>
    </source>
</evidence>
<dbReference type="GO" id="GO:0005789">
    <property type="term" value="C:endoplasmic reticulum membrane"/>
    <property type="evidence" value="ECO:0007669"/>
    <property type="project" value="UniProtKB-SubCell"/>
</dbReference>
<evidence type="ECO:0000256" key="4">
    <source>
        <dbReference type="ARBA" id="ARBA00010617"/>
    </source>
</evidence>